<proteinExistence type="predicted"/>
<dbReference type="Gene3D" id="1.20.58.2050">
    <property type="match status" value="1"/>
</dbReference>
<dbReference type="InterPro" id="IPR010492">
    <property type="entry name" value="GINS_Psf3"/>
</dbReference>
<dbReference type="InterPro" id="IPR036224">
    <property type="entry name" value="GINS_bundle-like_dom_sf"/>
</dbReference>
<dbReference type="InterPro" id="IPR038437">
    <property type="entry name" value="GINS_Psf3_sf"/>
</dbReference>
<protein>
    <submittedName>
        <fullName evidence="1">Gins3 protein</fullName>
    </submittedName>
</protein>
<keyword evidence="2" id="KW-1185">Reference proteome</keyword>
<gene>
    <name evidence="1" type="primary">gins3</name>
    <name evidence="1" type="ORF">SNAT2548_LOCUS20631</name>
</gene>
<reference evidence="1" key="1">
    <citation type="submission" date="2021-02" db="EMBL/GenBank/DDBJ databases">
        <authorList>
            <person name="Dougan E. K."/>
            <person name="Rhodes N."/>
            <person name="Thang M."/>
            <person name="Chan C."/>
        </authorList>
    </citation>
    <scope>NUCLEOTIDE SEQUENCE</scope>
</reference>
<organism evidence="1 2">
    <name type="scientific">Symbiodinium natans</name>
    <dbReference type="NCBI Taxonomy" id="878477"/>
    <lineage>
        <taxon>Eukaryota</taxon>
        <taxon>Sar</taxon>
        <taxon>Alveolata</taxon>
        <taxon>Dinophyceae</taxon>
        <taxon>Suessiales</taxon>
        <taxon>Symbiodiniaceae</taxon>
        <taxon>Symbiodinium</taxon>
    </lineage>
</organism>
<evidence type="ECO:0000313" key="2">
    <source>
        <dbReference type="Proteomes" id="UP000604046"/>
    </source>
</evidence>
<dbReference type="CDD" id="cd21693">
    <property type="entry name" value="GINS_B_Psf3"/>
    <property type="match status" value="1"/>
</dbReference>
<dbReference type="SUPFAM" id="SSF160059">
    <property type="entry name" value="PriA/YqbF domain"/>
    <property type="match status" value="1"/>
</dbReference>
<dbReference type="SUPFAM" id="SSF158573">
    <property type="entry name" value="GINS helical bundle-like"/>
    <property type="match status" value="1"/>
</dbReference>
<dbReference type="OrthoDB" id="10251744at2759"/>
<dbReference type="PANTHER" id="PTHR22768">
    <property type="entry name" value="DNA REPLICATION COMPLEX GINS PROTEIN PSF3"/>
    <property type="match status" value="1"/>
</dbReference>
<name>A0A812QII2_9DINO</name>
<dbReference type="EMBL" id="CAJNDS010002216">
    <property type="protein sequence ID" value="CAE7377817.1"/>
    <property type="molecule type" value="Genomic_DNA"/>
</dbReference>
<dbReference type="PANTHER" id="PTHR22768:SF0">
    <property type="entry name" value="DNA REPLICATION COMPLEX GINS PROTEIN PSF3"/>
    <property type="match status" value="1"/>
</dbReference>
<sequence>MPARTRDYWDIDEILAEEYEVMMTSFYNIIGGGVLYPNSGGSRPRDLKAGFKVCVPLGLARKLALRDVVDIELPAHFGEEMQESLRVDPLVCRLGEKSPYYFEAGMKIASLLKQPALEEILMEAFRRRWVEIVTLTPSHGETLSFNPVKDPVHSFFPHTLTAVEEDFSKGSKEAETCFRKYLHKFTHSNIEVASHLVDLPESKRARV</sequence>
<comment type="caution">
    <text evidence="1">The sequence shown here is derived from an EMBL/GenBank/DDBJ whole genome shotgun (WGS) entry which is preliminary data.</text>
</comment>
<dbReference type="GO" id="GO:1902975">
    <property type="term" value="P:mitotic DNA replication initiation"/>
    <property type="evidence" value="ECO:0007669"/>
    <property type="project" value="TreeGrafter"/>
</dbReference>
<evidence type="ECO:0000313" key="1">
    <source>
        <dbReference type="EMBL" id="CAE7377817.1"/>
    </source>
</evidence>
<dbReference type="CDD" id="cd11713">
    <property type="entry name" value="GINS_A_psf3"/>
    <property type="match status" value="1"/>
</dbReference>
<dbReference type="AlphaFoldDB" id="A0A812QII2"/>
<accession>A0A812QII2</accession>
<dbReference type="GO" id="GO:0000811">
    <property type="term" value="C:GINS complex"/>
    <property type="evidence" value="ECO:0007669"/>
    <property type="project" value="TreeGrafter"/>
</dbReference>
<dbReference type="Proteomes" id="UP000604046">
    <property type="component" value="Unassembled WGS sequence"/>
</dbReference>